<keyword evidence="3" id="KW-1185">Reference proteome</keyword>
<feature type="signal peptide" evidence="1">
    <location>
        <begin position="1"/>
        <end position="19"/>
    </location>
</feature>
<dbReference type="Gene3D" id="3.20.20.80">
    <property type="entry name" value="Glycosidases"/>
    <property type="match status" value="1"/>
</dbReference>
<dbReference type="InterPro" id="IPR017853">
    <property type="entry name" value="GH"/>
</dbReference>
<protein>
    <submittedName>
        <fullName evidence="2">Uncharacterized protein LOC111985615</fullName>
    </submittedName>
</protein>
<evidence type="ECO:0000256" key="1">
    <source>
        <dbReference type="SAM" id="SignalP"/>
    </source>
</evidence>
<evidence type="ECO:0000313" key="3">
    <source>
        <dbReference type="Proteomes" id="UP001296104"/>
    </source>
</evidence>
<dbReference type="SUPFAM" id="SSF51445">
    <property type="entry name" value="(Trans)glycosidases"/>
    <property type="match status" value="1"/>
</dbReference>
<name>A0AAI9EB01_9PEZI</name>
<dbReference type="Proteomes" id="UP001296104">
    <property type="component" value="Unassembled WGS sequence"/>
</dbReference>
<keyword evidence="1" id="KW-0732">Signal</keyword>
<gene>
    <name evidence="2" type="ORF">LECACI_7A004955</name>
</gene>
<dbReference type="EMBL" id="CAVMBE010000030">
    <property type="protein sequence ID" value="CAK4025186.1"/>
    <property type="molecule type" value="Genomic_DNA"/>
</dbReference>
<proteinExistence type="predicted"/>
<comment type="caution">
    <text evidence="2">The sequence shown here is derived from an EMBL/GenBank/DDBJ whole genome shotgun (WGS) entry which is preliminary data.</text>
</comment>
<organism evidence="2 3">
    <name type="scientific">Lecanosticta acicola</name>
    <dbReference type="NCBI Taxonomy" id="111012"/>
    <lineage>
        <taxon>Eukaryota</taxon>
        <taxon>Fungi</taxon>
        <taxon>Dikarya</taxon>
        <taxon>Ascomycota</taxon>
        <taxon>Pezizomycotina</taxon>
        <taxon>Dothideomycetes</taxon>
        <taxon>Dothideomycetidae</taxon>
        <taxon>Mycosphaerellales</taxon>
        <taxon>Mycosphaerellaceae</taxon>
        <taxon>Lecanosticta</taxon>
    </lineage>
</organism>
<evidence type="ECO:0000313" key="2">
    <source>
        <dbReference type="EMBL" id="CAK4025186.1"/>
    </source>
</evidence>
<reference evidence="2" key="1">
    <citation type="submission" date="2023-11" db="EMBL/GenBank/DDBJ databases">
        <authorList>
            <person name="Alioto T."/>
            <person name="Alioto T."/>
            <person name="Gomez Garrido J."/>
        </authorList>
    </citation>
    <scope>NUCLEOTIDE SEQUENCE</scope>
</reference>
<sequence>MLFPAIVSAILSSTAAVAASVERRQTSPNTALVDLSDNRGTPQHLASGLLYGILDVPADPNQIPDYFFTDIGFNYARAGGAQLDVPCRGWIWGLNEYECRFRSTLQNYRLTRKYGGNFVILPHDIWGTDRANTSTIWPGDNGNFADYDKFLDQLISDIEANEMQAGLVWDIWNEADGVFFGGRPQEQWINLYTRTHKRIRSDSKMNSVQISGPSHASQPAPDNTWWTAWLQRIKSEDTIPDQYSWHIEGDINNPLDDLQTNNATFASMLSKAEMAQPKIVNINEYATFAEQVAAGAAWWISRLERYDAVGIRGNWLSGYRLHDFAASLLGKPNADNSKYNYQAKGYYPNGEWQVYKYYNREMTGSRVGTIGTGDRKMDVYATVDSDMKVRVLAGVRLATGTWYITINKLSAVGLPPSGSLTIHTLGFVDKGHYGEVDAPTDRGSYAHTYSGDSVTIAVHQTSQDQYTAWAFEFSGA</sequence>
<accession>A0AAI9EB01</accession>
<feature type="chain" id="PRO_5042477590" evidence="1">
    <location>
        <begin position="20"/>
        <end position="476"/>
    </location>
</feature>
<dbReference type="AlphaFoldDB" id="A0AAI9EB01"/>